<dbReference type="PANTHER" id="PTHR13413">
    <property type="entry name" value="YLP MOTIF CONTAINING PROTEIN NUCLEAR PROTEIN ZAP"/>
    <property type="match status" value="1"/>
</dbReference>
<dbReference type="EMBL" id="BEGY01000033">
    <property type="protein sequence ID" value="GAX78560.1"/>
    <property type="molecule type" value="Genomic_DNA"/>
</dbReference>
<feature type="compositionally biased region" description="Low complexity" evidence="1">
    <location>
        <begin position="781"/>
        <end position="803"/>
    </location>
</feature>
<evidence type="ECO:0000313" key="2">
    <source>
        <dbReference type="EMBL" id="GAX78560.1"/>
    </source>
</evidence>
<feature type="compositionally biased region" description="Polar residues" evidence="1">
    <location>
        <begin position="176"/>
        <end position="190"/>
    </location>
</feature>
<dbReference type="Proteomes" id="UP000232323">
    <property type="component" value="Unassembled WGS sequence"/>
</dbReference>
<evidence type="ECO:0008006" key="4">
    <source>
        <dbReference type="Google" id="ProtNLM"/>
    </source>
</evidence>
<dbReference type="InterPro" id="IPR027417">
    <property type="entry name" value="P-loop_NTPase"/>
</dbReference>
<dbReference type="SUPFAM" id="SSF52540">
    <property type="entry name" value="P-loop containing nucleoside triphosphate hydrolases"/>
    <property type="match status" value="1"/>
</dbReference>
<dbReference type="GO" id="GO:0005634">
    <property type="term" value="C:nucleus"/>
    <property type="evidence" value="ECO:0007669"/>
    <property type="project" value="InterPro"/>
</dbReference>
<organism evidence="2 3">
    <name type="scientific">Chlamydomonas eustigma</name>
    <dbReference type="NCBI Taxonomy" id="1157962"/>
    <lineage>
        <taxon>Eukaryota</taxon>
        <taxon>Viridiplantae</taxon>
        <taxon>Chlorophyta</taxon>
        <taxon>core chlorophytes</taxon>
        <taxon>Chlorophyceae</taxon>
        <taxon>CS clade</taxon>
        <taxon>Chlamydomonadales</taxon>
        <taxon>Chlamydomonadaceae</taxon>
        <taxon>Chlamydomonas</taxon>
    </lineage>
</organism>
<evidence type="ECO:0000313" key="3">
    <source>
        <dbReference type="Proteomes" id="UP000232323"/>
    </source>
</evidence>
<dbReference type="InterPro" id="IPR026314">
    <property type="entry name" value="YLP_motif_con_p1"/>
</dbReference>
<feature type="compositionally biased region" description="Pro residues" evidence="1">
    <location>
        <begin position="285"/>
        <end position="294"/>
    </location>
</feature>
<feature type="region of interest" description="Disordered" evidence="1">
    <location>
        <begin position="254"/>
        <end position="348"/>
    </location>
</feature>
<keyword evidence="3" id="KW-1185">Reference proteome</keyword>
<feature type="region of interest" description="Disordered" evidence="1">
    <location>
        <begin position="379"/>
        <end position="408"/>
    </location>
</feature>
<evidence type="ECO:0000256" key="1">
    <source>
        <dbReference type="SAM" id="MobiDB-lite"/>
    </source>
</evidence>
<sequence length="1008" mass="110074">MYNQGYPYSHGIPGQVHENQNVTLNQHSLLGLNQSNGGFNHGGDLARQWDGQGNMLWPSPQFTGFERHVDAGQPQSSHSYQNGFHAGQAQQHSHPYTLSVTRDLSLSQPGSTESWVPAPFPQDHTNQSPQIISQTLGSVNIRSQQPGQPLPNQDHSYSDAMQQNIDFAVMPSPYQSQLHFNSAPSHSTLQPPDIIPSKTETEQTQRSSTLAPRKQVPPLLKNGVIAAIKAEIDRKRKAMAAAAEAAAVAPVSLPAGLQPSSQDHAPPLPPPDLYLGPDRFQNSTPPLPPLPPQANMPTSVSAAPEPPLPEEHPWPPDMPAGPQQAFAQPYPPANSQQQQSTEMQQHQGYMQQAIPWQQYQYQQQQQQCPAGYQNLHHQQQQQYAAGYPNVQQQQQQQQQQYQPAHQQQHTGWMANQQYNPAANVALYNQQYMGAAYSAPPYPGVHINQHQQSMTSLAPSSTVLTAPGREEAAAAAVAVLKAKHVVIDARKLIKAPGRDSRPKRILIILRGLPGSGKSHIAKLVRELEAEFYAASSASAVGSSQPPRVLSLDEYFFTEVEKEVLDDDLSCAPSTSAPSFGRARGSSASLGSKKKKVIELEYVYDAEMEGTYQRSLVKAATKALEEGRSAFLIVDAPNIKLEDFKELWGTAQRCHYEPYVQRPTESDPSTCHARNTHGRTLEDIKAAAAAWEEPSVLYTMIDFGPLLRNLAGEDHIQEVDMGDEEEVQVDVGKGPAGEDQNASLHTLDIGRAQHSTSAVTATGEDYDKGDDDDDDEGVERGMESSSWHATSASSAAVSSSRWSTSDVHEEQQSEAGSNRSKWKRRRGDDNIGASRSIRGKPLSGGAISAADLELLKELDDDLEAAGEKSASEMGGESSALLREAVEAQKKRLKKMRRVWWPDQEPDTVGDKEGLGFLLRTSKPLVEVHYVDGLGPAKGDTAMQYMLAPGGTLAPGGLAAGRFIPGLPRLYPTQQAGSTFEEQVRAEHNSEHALLLKGGQPLFEEEEEDHA</sequence>
<gene>
    <name evidence="2" type="ORF">CEUSTIGMA_g6000.t1</name>
</gene>
<feature type="compositionally biased region" description="Low complexity" evidence="1">
    <location>
        <begin position="391"/>
        <end position="408"/>
    </location>
</feature>
<name>A0A250X729_9CHLO</name>
<feature type="compositionally biased region" description="Polar residues" evidence="1">
    <location>
        <begin position="73"/>
        <end position="114"/>
    </location>
</feature>
<accession>A0A250X729</accession>
<dbReference type="PANTHER" id="PTHR13413:SF0">
    <property type="entry name" value="YLP MOTIF-CONTAINING PROTEIN 1"/>
    <property type="match status" value="1"/>
</dbReference>
<protein>
    <recommendedName>
        <fullName evidence="4">YLP motif-containing protein 1</fullName>
    </recommendedName>
</protein>
<dbReference type="Gene3D" id="3.40.50.300">
    <property type="entry name" value="P-loop containing nucleotide triphosphate hydrolases"/>
    <property type="match status" value="1"/>
</dbReference>
<feature type="region of interest" description="Disordered" evidence="1">
    <location>
        <begin position="176"/>
        <end position="214"/>
    </location>
</feature>
<dbReference type="AlphaFoldDB" id="A0A250X729"/>
<feature type="region of interest" description="Disordered" evidence="1">
    <location>
        <begin position="68"/>
        <end position="128"/>
    </location>
</feature>
<dbReference type="OrthoDB" id="513595at2759"/>
<proteinExistence type="predicted"/>
<reference evidence="2 3" key="1">
    <citation type="submission" date="2017-08" db="EMBL/GenBank/DDBJ databases">
        <title>Acidophilic green algal genome provides insights into adaptation to an acidic environment.</title>
        <authorList>
            <person name="Hirooka S."/>
            <person name="Hirose Y."/>
            <person name="Kanesaki Y."/>
            <person name="Higuchi S."/>
            <person name="Fujiwara T."/>
            <person name="Onuma R."/>
            <person name="Era A."/>
            <person name="Ohbayashi R."/>
            <person name="Uzuka A."/>
            <person name="Nozaki H."/>
            <person name="Yoshikawa H."/>
            <person name="Miyagishima S.Y."/>
        </authorList>
    </citation>
    <scope>NUCLEOTIDE SEQUENCE [LARGE SCALE GENOMIC DNA]</scope>
    <source>
        <strain evidence="2 3">NIES-2499</strain>
    </source>
</reference>
<feature type="compositionally biased region" description="Low complexity" evidence="1">
    <location>
        <begin position="336"/>
        <end position="347"/>
    </location>
</feature>
<feature type="region of interest" description="Disordered" evidence="1">
    <location>
        <begin position="747"/>
        <end position="841"/>
    </location>
</feature>
<feature type="compositionally biased region" description="Acidic residues" evidence="1">
    <location>
        <begin position="765"/>
        <end position="775"/>
    </location>
</feature>
<dbReference type="GO" id="GO:0032204">
    <property type="term" value="P:regulation of telomere maintenance"/>
    <property type="evidence" value="ECO:0007669"/>
    <property type="project" value="TreeGrafter"/>
</dbReference>
<comment type="caution">
    <text evidence="2">The sequence shown here is derived from an EMBL/GenBank/DDBJ whole genome shotgun (WGS) entry which is preliminary data.</text>
</comment>